<name>A0ABR0GRM3_9PEZI</name>
<protein>
    <recommendedName>
        <fullName evidence="4">DRBM domain-containing protein</fullName>
    </recommendedName>
</protein>
<sequence length="484" mass="52520">MASQREPHNSMTLPLRTREAPQGPRKQVQLQRATASDIIPPLGPSRPGYGSPSFGIPPAPVIDRPLRLWGQTTPVQVPQGHPGAHYGPIPIQGTPQDRFRREVLGRRGEAMGSGPRWTPAPPLAQLSMRSSGALQPYTPRASSTPRQTAEALANAPQKLSFACQRRRFNPVFEAFETSDGRHGCHVKIDGALLRSDRLFETARQAKEDAAMKGLDYLRQNSRASRSTVPSASSGGEPRTQVSGTAQRLQNREAATARLLPSQASSSMRSEASIAYLATSVARLEATIAHLQAPASSARDNFTRVPIKQDQDVEMTGVPASGGTLVSVISAAQQAELLNQIQRITGMDVINPSRESAEVTCAYLEGLAVGSRLATVARRRSRSPTRSPQTSRGRRHRERSPADARVRLTPPPVYQRWSGRPATDRYRPGEDRYCPDEVGRLRDDTRSRNRGSGSVESGVTSGHGSGRSSENESGNTHEKRSSSSS</sequence>
<feature type="region of interest" description="Disordered" evidence="1">
    <location>
        <begin position="374"/>
        <end position="484"/>
    </location>
</feature>
<dbReference type="RefSeq" id="XP_062747370.1">
    <property type="nucleotide sequence ID" value="XM_062884529.1"/>
</dbReference>
<evidence type="ECO:0008006" key="4">
    <source>
        <dbReference type="Google" id="ProtNLM"/>
    </source>
</evidence>
<comment type="caution">
    <text evidence="2">The sequence shown here is derived from an EMBL/GenBank/DDBJ whole genome shotgun (WGS) entry which is preliminary data.</text>
</comment>
<evidence type="ECO:0000313" key="3">
    <source>
        <dbReference type="Proteomes" id="UP001323405"/>
    </source>
</evidence>
<feature type="region of interest" description="Disordered" evidence="1">
    <location>
        <begin position="1"/>
        <end position="55"/>
    </location>
</feature>
<feature type="compositionally biased region" description="Low complexity" evidence="1">
    <location>
        <begin position="450"/>
        <end position="473"/>
    </location>
</feature>
<feature type="region of interest" description="Disordered" evidence="1">
    <location>
        <begin position="213"/>
        <end position="247"/>
    </location>
</feature>
<feature type="region of interest" description="Disordered" evidence="1">
    <location>
        <begin position="131"/>
        <end position="153"/>
    </location>
</feature>
<proteinExistence type="predicted"/>
<evidence type="ECO:0000256" key="1">
    <source>
        <dbReference type="SAM" id="MobiDB-lite"/>
    </source>
</evidence>
<dbReference type="Proteomes" id="UP001323405">
    <property type="component" value="Unassembled WGS sequence"/>
</dbReference>
<organism evidence="2 3">
    <name type="scientific">Podospora pseudocomata</name>
    <dbReference type="NCBI Taxonomy" id="2093779"/>
    <lineage>
        <taxon>Eukaryota</taxon>
        <taxon>Fungi</taxon>
        <taxon>Dikarya</taxon>
        <taxon>Ascomycota</taxon>
        <taxon>Pezizomycotina</taxon>
        <taxon>Sordariomycetes</taxon>
        <taxon>Sordariomycetidae</taxon>
        <taxon>Sordariales</taxon>
        <taxon>Podosporaceae</taxon>
        <taxon>Podospora</taxon>
    </lineage>
</organism>
<reference evidence="2 3" key="1">
    <citation type="journal article" date="2023" name="bioRxiv">
        <title>High-quality genome assemblies of four members of thePodospora anserinaspecies complex.</title>
        <authorList>
            <person name="Ament-Velasquez S.L."/>
            <person name="Vogan A.A."/>
            <person name="Wallerman O."/>
            <person name="Hartmann F."/>
            <person name="Gautier V."/>
            <person name="Silar P."/>
            <person name="Giraud T."/>
            <person name="Johannesson H."/>
        </authorList>
    </citation>
    <scope>NUCLEOTIDE SEQUENCE [LARGE SCALE GENOMIC DNA]</scope>
    <source>
        <strain evidence="2 3">CBS 415.72m</strain>
    </source>
</reference>
<dbReference type="EMBL" id="JAFFHA010000002">
    <property type="protein sequence ID" value="KAK4658398.1"/>
    <property type="molecule type" value="Genomic_DNA"/>
</dbReference>
<feature type="compositionally biased region" description="Basic and acidic residues" evidence="1">
    <location>
        <begin position="421"/>
        <end position="446"/>
    </location>
</feature>
<keyword evidence="3" id="KW-1185">Reference proteome</keyword>
<accession>A0ABR0GRM3</accession>
<gene>
    <name evidence="2" type="ORF">QC762_101455</name>
</gene>
<dbReference type="GeneID" id="87904436"/>
<feature type="compositionally biased region" description="Polar residues" evidence="1">
    <location>
        <begin position="218"/>
        <end position="247"/>
    </location>
</feature>
<feature type="compositionally biased region" description="Basic and acidic residues" evidence="1">
    <location>
        <begin position="474"/>
        <end position="484"/>
    </location>
</feature>
<evidence type="ECO:0000313" key="2">
    <source>
        <dbReference type="EMBL" id="KAK4658398.1"/>
    </source>
</evidence>